<dbReference type="EMBL" id="JAGIOO010000001">
    <property type="protein sequence ID" value="MBP2476271.1"/>
    <property type="molecule type" value="Genomic_DNA"/>
</dbReference>
<comment type="caution">
    <text evidence="2">The sequence shown here is derived from an EMBL/GenBank/DDBJ whole genome shotgun (WGS) entry which is preliminary data.</text>
</comment>
<name>A0ABS5AIS0_9PSEU</name>
<evidence type="ECO:0008006" key="4">
    <source>
        <dbReference type="Google" id="ProtNLM"/>
    </source>
</evidence>
<keyword evidence="1" id="KW-0812">Transmembrane</keyword>
<organism evidence="2 3">
    <name type="scientific">Crossiella equi</name>
    <dbReference type="NCBI Taxonomy" id="130796"/>
    <lineage>
        <taxon>Bacteria</taxon>
        <taxon>Bacillati</taxon>
        <taxon>Actinomycetota</taxon>
        <taxon>Actinomycetes</taxon>
        <taxon>Pseudonocardiales</taxon>
        <taxon>Pseudonocardiaceae</taxon>
        <taxon>Crossiella</taxon>
    </lineage>
</organism>
<evidence type="ECO:0000313" key="2">
    <source>
        <dbReference type="EMBL" id="MBP2476271.1"/>
    </source>
</evidence>
<accession>A0ABS5AIS0</accession>
<protein>
    <recommendedName>
        <fullName evidence="4">DUF3558 domain-containing protein</fullName>
    </recommendedName>
</protein>
<dbReference type="RefSeq" id="WP_086782020.1">
    <property type="nucleotide sequence ID" value="NZ_JAGIOO010000001.1"/>
</dbReference>
<dbReference type="Proteomes" id="UP001519363">
    <property type="component" value="Unassembled WGS sequence"/>
</dbReference>
<keyword evidence="1" id="KW-1133">Transmembrane helix</keyword>
<proteinExistence type="predicted"/>
<evidence type="ECO:0000313" key="3">
    <source>
        <dbReference type="Proteomes" id="UP001519363"/>
    </source>
</evidence>
<gene>
    <name evidence="2" type="ORF">JOF53_005143</name>
</gene>
<evidence type="ECO:0000256" key="1">
    <source>
        <dbReference type="SAM" id="Phobius"/>
    </source>
</evidence>
<keyword evidence="1" id="KW-0472">Membrane</keyword>
<keyword evidence="3" id="KW-1185">Reference proteome</keyword>
<feature type="transmembrane region" description="Helical" evidence="1">
    <location>
        <begin position="24"/>
        <end position="48"/>
    </location>
</feature>
<sequence length="225" mass="24544">MTMTPPGPPPGWATPKPKRHPSTIPLAIALVVLVLAILGGGGYAAYLYTDVHKDYGLDPKSVSSNELCDRLSPETRQRARTTNLVSAGNRPPDADGSRWTICEWRQTKGKDGDGQRFLYVEIFLGDGATLSEYTSPESRLRGARQGSKDFQVEPLQGVGDEAYYGASQPEKSGRAVRTELAARTSTRFVKVDYQGFDVGVFTKRPPNPDDMRTAAIAIAQDILND</sequence>
<reference evidence="2 3" key="1">
    <citation type="submission" date="2021-03" db="EMBL/GenBank/DDBJ databases">
        <title>Sequencing the genomes of 1000 actinobacteria strains.</title>
        <authorList>
            <person name="Klenk H.-P."/>
        </authorList>
    </citation>
    <scope>NUCLEOTIDE SEQUENCE [LARGE SCALE GENOMIC DNA]</scope>
    <source>
        <strain evidence="2 3">DSM 44580</strain>
    </source>
</reference>